<sequence>MTKSKLEKEMVFNTDPIKLGLAILLLKMIARILIIQTKLKKDKLNVSIYPGQNQTVIAEASIMMKLKIRD</sequence>
<protein>
    <submittedName>
        <fullName evidence="1">Uncharacterized protein</fullName>
    </submittedName>
</protein>
<accession>A0A3M7QX75</accession>
<name>A0A3M7QX75_BRAPC</name>
<evidence type="ECO:0000313" key="2">
    <source>
        <dbReference type="Proteomes" id="UP000276133"/>
    </source>
</evidence>
<comment type="caution">
    <text evidence="1">The sequence shown here is derived from an EMBL/GenBank/DDBJ whole genome shotgun (WGS) entry which is preliminary data.</text>
</comment>
<dbReference type="Proteomes" id="UP000276133">
    <property type="component" value="Unassembled WGS sequence"/>
</dbReference>
<dbReference type="EMBL" id="REGN01004882">
    <property type="protein sequence ID" value="RNA15819.1"/>
    <property type="molecule type" value="Genomic_DNA"/>
</dbReference>
<keyword evidence="2" id="KW-1185">Reference proteome</keyword>
<evidence type="ECO:0000313" key="1">
    <source>
        <dbReference type="EMBL" id="RNA15819.1"/>
    </source>
</evidence>
<proteinExistence type="predicted"/>
<organism evidence="1 2">
    <name type="scientific">Brachionus plicatilis</name>
    <name type="common">Marine rotifer</name>
    <name type="synonym">Brachionus muelleri</name>
    <dbReference type="NCBI Taxonomy" id="10195"/>
    <lineage>
        <taxon>Eukaryota</taxon>
        <taxon>Metazoa</taxon>
        <taxon>Spiralia</taxon>
        <taxon>Gnathifera</taxon>
        <taxon>Rotifera</taxon>
        <taxon>Eurotatoria</taxon>
        <taxon>Monogononta</taxon>
        <taxon>Pseudotrocha</taxon>
        <taxon>Ploima</taxon>
        <taxon>Brachionidae</taxon>
        <taxon>Brachionus</taxon>
    </lineage>
</organism>
<gene>
    <name evidence="1" type="ORF">BpHYR1_026458</name>
</gene>
<reference evidence="1 2" key="1">
    <citation type="journal article" date="2018" name="Sci. Rep.">
        <title>Genomic signatures of local adaptation to the degree of environmental predictability in rotifers.</title>
        <authorList>
            <person name="Franch-Gras L."/>
            <person name="Hahn C."/>
            <person name="Garcia-Roger E.M."/>
            <person name="Carmona M.J."/>
            <person name="Serra M."/>
            <person name="Gomez A."/>
        </authorList>
    </citation>
    <scope>NUCLEOTIDE SEQUENCE [LARGE SCALE GENOMIC DNA]</scope>
    <source>
        <strain evidence="1">HYR1</strain>
    </source>
</reference>
<dbReference type="AlphaFoldDB" id="A0A3M7QX75"/>